<dbReference type="EMBL" id="JARK01001374">
    <property type="protein sequence ID" value="EYC15029.1"/>
    <property type="molecule type" value="Genomic_DNA"/>
</dbReference>
<proteinExistence type="predicted"/>
<dbReference type="AlphaFoldDB" id="A0A016UI60"/>
<name>A0A016UI60_9BILA</name>
<evidence type="ECO:0000313" key="1">
    <source>
        <dbReference type="EMBL" id="EYC15029.1"/>
    </source>
</evidence>
<reference evidence="2" key="1">
    <citation type="journal article" date="2015" name="Nat. Genet.">
        <title>The genome and transcriptome of the zoonotic hookworm Ancylostoma ceylanicum identify infection-specific gene families.</title>
        <authorList>
            <person name="Schwarz E.M."/>
            <person name="Hu Y."/>
            <person name="Antoshechkin I."/>
            <person name="Miller M.M."/>
            <person name="Sternberg P.W."/>
            <person name="Aroian R.V."/>
        </authorList>
    </citation>
    <scope>NUCLEOTIDE SEQUENCE</scope>
    <source>
        <strain evidence="2">HY135</strain>
    </source>
</reference>
<evidence type="ECO:0000313" key="2">
    <source>
        <dbReference type="Proteomes" id="UP000024635"/>
    </source>
</evidence>
<sequence>MCSIIIFKNLGAALARSALSSERSHGKWLRPQLMCSARTVRGPAYKLRWSARTVGLKFGALTRFECLSGVRTRMDKKAG</sequence>
<keyword evidence="2" id="KW-1185">Reference proteome</keyword>
<organism evidence="1 2">
    <name type="scientific">Ancylostoma ceylanicum</name>
    <dbReference type="NCBI Taxonomy" id="53326"/>
    <lineage>
        <taxon>Eukaryota</taxon>
        <taxon>Metazoa</taxon>
        <taxon>Ecdysozoa</taxon>
        <taxon>Nematoda</taxon>
        <taxon>Chromadorea</taxon>
        <taxon>Rhabditida</taxon>
        <taxon>Rhabditina</taxon>
        <taxon>Rhabditomorpha</taxon>
        <taxon>Strongyloidea</taxon>
        <taxon>Ancylostomatidae</taxon>
        <taxon>Ancylostomatinae</taxon>
        <taxon>Ancylostoma</taxon>
    </lineage>
</organism>
<comment type="caution">
    <text evidence="1">The sequence shown here is derived from an EMBL/GenBank/DDBJ whole genome shotgun (WGS) entry which is preliminary data.</text>
</comment>
<accession>A0A016UI60</accession>
<protein>
    <submittedName>
        <fullName evidence="1">Uncharacterized protein</fullName>
    </submittedName>
</protein>
<gene>
    <name evidence="1" type="primary">Acey_s0038.g3591</name>
    <name evidence="1" type="ORF">Y032_0038g3591</name>
</gene>
<dbReference type="Proteomes" id="UP000024635">
    <property type="component" value="Unassembled WGS sequence"/>
</dbReference>